<evidence type="ECO:0000259" key="8">
    <source>
        <dbReference type="Pfam" id="PF01545"/>
    </source>
</evidence>
<feature type="domain" description="Cation efflux protein transmembrane" evidence="8">
    <location>
        <begin position="3"/>
        <end position="214"/>
    </location>
</feature>
<evidence type="ECO:0000313" key="9">
    <source>
        <dbReference type="EMBL" id="OHA03877.1"/>
    </source>
</evidence>
<proteinExistence type="inferred from homology"/>
<dbReference type="EMBL" id="MHQL01000006">
    <property type="protein sequence ID" value="OHA03877.1"/>
    <property type="molecule type" value="Genomic_DNA"/>
</dbReference>
<evidence type="ECO:0000256" key="7">
    <source>
        <dbReference type="SAM" id="Phobius"/>
    </source>
</evidence>
<dbReference type="Pfam" id="PF01545">
    <property type="entry name" value="Cation_efflux"/>
    <property type="match status" value="1"/>
</dbReference>
<comment type="caution">
    <text evidence="9">The sequence shown here is derived from an EMBL/GenBank/DDBJ whole genome shotgun (WGS) entry which is preliminary data.</text>
</comment>
<name>A0A1G2KWQ0_9BACT</name>
<comment type="similarity">
    <text evidence="2">Belongs to the cation diffusion facilitator (CDF) transporter (TC 2.A.4) family.</text>
</comment>
<keyword evidence="5 7" id="KW-1133">Transmembrane helix</keyword>
<dbReference type="InterPro" id="IPR027469">
    <property type="entry name" value="Cation_efflux_TMD_sf"/>
</dbReference>
<evidence type="ECO:0000256" key="4">
    <source>
        <dbReference type="ARBA" id="ARBA00022692"/>
    </source>
</evidence>
<feature type="transmembrane region" description="Helical" evidence="7">
    <location>
        <begin position="72"/>
        <end position="101"/>
    </location>
</feature>
<evidence type="ECO:0000256" key="3">
    <source>
        <dbReference type="ARBA" id="ARBA00022448"/>
    </source>
</evidence>
<dbReference type="InterPro" id="IPR002524">
    <property type="entry name" value="Cation_efflux"/>
</dbReference>
<gene>
    <name evidence="9" type="ORF">A3C16_01175</name>
</gene>
<evidence type="ECO:0000256" key="2">
    <source>
        <dbReference type="ARBA" id="ARBA00008114"/>
    </source>
</evidence>
<reference evidence="9 10" key="1">
    <citation type="journal article" date="2016" name="Nat. Commun.">
        <title>Thousands of microbial genomes shed light on interconnected biogeochemical processes in an aquifer system.</title>
        <authorList>
            <person name="Anantharaman K."/>
            <person name="Brown C.T."/>
            <person name="Hug L.A."/>
            <person name="Sharon I."/>
            <person name="Castelle C.J."/>
            <person name="Probst A.J."/>
            <person name="Thomas B.C."/>
            <person name="Singh A."/>
            <person name="Wilkins M.J."/>
            <person name="Karaoz U."/>
            <person name="Brodie E.L."/>
            <person name="Williams K.H."/>
            <person name="Hubbard S.S."/>
            <person name="Banfield J.F."/>
        </authorList>
    </citation>
    <scope>NUCLEOTIDE SEQUENCE [LARGE SCALE GENOMIC DNA]</scope>
</reference>
<dbReference type="PANTHER" id="PTHR43840">
    <property type="entry name" value="MITOCHONDRIAL METAL TRANSPORTER 1-RELATED"/>
    <property type="match status" value="1"/>
</dbReference>
<dbReference type="Proteomes" id="UP000177811">
    <property type="component" value="Unassembled WGS sequence"/>
</dbReference>
<evidence type="ECO:0000256" key="5">
    <source>
        <dbReference type="ARBA" id="ARBA00022989"/>
    </source>
</evidence>
<feature type="transmembrane region" description="Helical" evidence="7">
    <location>
        <begin position="121"/>
        <end position="139"/>
    </location>
</feature>
<dbReference type="AlphaFoldDB" id="A0A1G2KWQ0"/>
<dbReference type="InterPro" id="IPR058533">
    <property type="entry name" value="Cation_efflux_TM"/>
</dbReference>
<organism evidence="9 10">
    <name type="scientific">Candidatus Sungbacteria bacterium RIFCSPHIGHO2_02_FULL_51_29</name>
    <dbReference type="NCBI Taxonomy" id="1802273"/>
    <lineage>
        <taxon>Bacteria</taxon>
        <taxon>Candidatus Sungiibacteriota</taxon>
    </lineage>
</organism>
<keyword evidence="4 7" id="KW-0812">Transmembrane</keyword>
<accession>A0A1G2KWQ0</accession>
<evidence type="ECO:0000256" key="6">
    <source>
        <dbReference type="ARBA" id="ARBA00023136"/>
    </source>
</evidence>
<dbReference type="Gene3D" id="1.20.1510.10">
    <property type="entry name" value="Cation efflux protein transmembrane domain"/>
    <property type="match status" value="1"/>
</dbReference>
<dbReference type="InterPro" id="IPR050291">
    <property type="entry name" value="CDF_Transporter"/>
</dbReference>
<evidence type="ECO:0000256" key="1">
    <source>
        <dbReference type="ARBA" id="ARBA00004141"/>
    </source>
</evidence>
<comment type="subcellular location">
    <subcellularLocation>
        <location evidence="1">Membrane</location>
        <topology evidence="1">Multi-pass membrane protein</topology>
    </subcellularLocation>
</comment>
<dbReference type="SUPFAM" id="SSF161111">
    <property type="entry name" value="Cation efflux protein transmembrane domain-like"/>
    <property type="match status" value="1"/>
</dbReference>
<keyword evidence="3" id="KW-0813">Transport</keyword>
<evidence type="ECO:0000313" key="10">
    <source>
        <dbReference type="Proteomes" id="UP000177811"/>
    </source>
</evidence>
<keyword evidence="6 7" id="KW-0472">Membrane</keyword>
<dbReference type="GO" id="GO:0008324">
    <property type="term" value="F:monoatomic cation transmembrane transporter activity"/>
    <property type="evidence" value="ECO:0007669"/>
    <property type="project" value="InterPro"/>
</dbReference>
<dbReference type="NCBIfam" id="TIGR01297">
    <property type="entry name" value="CDF"/>
    <property type="match status" value="1"/>
</dbReference>
<dbReference type="GO" id="GO:0016020">
    <property type="term" value="C:membrane"/>
    <property type="evidence" value="ECO:0007669"/>
    <property type="project" value="UniProtKB-SubCell"/>
</dbReference>
<dbReference type="PANTHER" id="PTHR43840:SF15">
    <property type="entry name" value="MITOCHONDRIAL METAL TRANSPORTER 1-RELATED"/>
    <property type="match status" value="1"/>
</dbReference>
<sequence length="309" mass="34165">MAVVGVVYAVKILCKIVVGMIAGSEMLLADGFHNFGDLADVVVIITAMTLARRRPNSRFPLGYMNIESLGSLVIGIMLGVLSLRMFLVAGAGTVALFHVAWAGKILSFVHHTESTLDPSRMPLLIAITLGSTAVSIVMSKFEIRAGKRLGSQLMVDDGKETKSDAWVEGLTFLGIMANFLTHSVAPELIVVAFLGYKLFVTSREVIVPALDTLLLRRIDDAHEEGIWEIARKSGVLNVASVRTMRVGRHMAVINMKLLVPPETTTKEQQEHKYELCRQLIRYLRGLDYLDATYEIRYGYPDEPPFTMDP</sequence>
<protein>
    <recommendedName>
        <fullName evidence="8">Cation efflux protein transmembrane domain-containing protein</fullName>
    </recommendedName>
</protein>